<sequence>MQAIEFETIAHGHTIRIPDTVPDGVRLQVRLLLDEDAAVAMERVFPEEKNVKNHPPQSIKQLKGIAPKPERVVSLEEMDAAIQLEGAKR</sequence>
<dbReference type="EMBL" id="PTIY01000004">
    <property type="protein sequence ID" value="PPK72348.1"/>
    <property type="molecule type" value="Genomic_DNA"/>
</dbReference>
<reference evidence="1 2" key="1">
    <citation type="submission" date="2018-02" db="EMBL/GenBank/DDBJ databases">
        <title>Subsurface microbial communities from deep shales in Ohio and West Virginia, USA.</title>
        <authorList>
            <person name="Wrighton K."/>
        </authorList>
    </citation>
    <scope>NUCLEOTIDE SEQUENCE [LARGE SCALE GENOMIC DNA]</scope>
    <source>
        <strain evidence="1 2">OWC-G53F</strain>
    </source>
</reference>
<keyword evidence="2" id="KW-1185">Reference proteome</keyword>
<dbReference type="AlphaFoldDB" id="A0A2S6H4C6"/>
<evidence type="ECO:0000313" key="2">
    <source>
        <dbReference type="Proteomes" id="UP000238071"/>
    </source>
</evidence>
<organism evidence="1 2">
    <name type="scientific">Methylobacter tundripaludum</name>
    <dbReference type="NCBI Taxonomy" id="173365"/>
    <lineage>
        <taxon>Bacteria</taxon>
        <taxon>Pseudomonadati</taxon>
        <taxon>Pseudomonadota</taxon>
        <taxon>Gammaproteobacteria</taxon>
        <taxon>Methylococcales</taxon>
        <taxon>Methylococcaceae</taxon>
        <taxon>Methylobacter</taxon>
    </lineage>
</organism>
<evidence type="ECO:0000313" key="1">
    <source>
        <dbReference type="EMBL" id="PPK72348.1"/>
    </source>
</evidence>
<name>A0A2S6H4C6_9GAMM</name>
<dbReference type="Proteomes" id="UP000238071">
    <property type="component" value="Unassembled WGS sequence"/>
</dbReference>
<gene>
    <name evidence="1" type="ORF">B0F88_104141</name>
</gene>
<proteinExistence type="predicted"/>
<dbReference type="RefSeq" id="WP_104423141.1">
    <property type="nucleotide sequence ID" value="NZ_PTIY01000004.1"/>
</dbReference>
<accession>A0A2S6H4C6</accession>
<protein>
    <submittedName>
        <fullName evidence="1">Uncharacterized protein</fullName>
    </submittedName>
</protein>
<comment type="caution">
    <text evidence="1">The sequence shown here is derived from an EMBL/GenBank/DDBJ whole genome shotgun (WGS) entry which is preliminary data.</text>
</comment>
<dbReference type="OrthoDB" id="5772557at2"/>